<dbReference type="GO" id="GO:0003677">
    <property type="term" value="F:DNA binding"/>
    <property type="evidence" value="ECO:0007669"/>
    <property type="project" value="UniProtKB-UniRule"/>
</dbReference>
<evidence type="ECO:0000313" key="5">
    <source>
        <dbReference type="Proteomes" id="UP000192288"/>
    </source>
</evidence>
<dbReference type="RefSeq" id="WP_004909926.1">
    <property type="nucleotide sequence ID" value="NZ_MPLS01000028.1"/>
</dbReference>
<dbReference type="PANTHER" id="PTHR43479">
    <property type="entry name" value="ACREF/ENVCD OPERON REPRESSOR-RELATED"/>
    <property type="match status" value="1"/>
</dbReference>
<dbReference type="Proteomes" id="UP000192288">
    <property type="component" value="Unassembled WGS sequence"/>
</dbReference>
<dbReference type="PROSITE" id="PS50977">
    <property type="entry name" value="HTH_TETR_2"/>
    <property type="match status" value="1"/>
</dbReference>
<dbReference type="STRING" id="33968.BMS77_08275"/>
<organism evidence="4 5">
    <name type="scientific">Leuconostoc pseudomesenteroides</name>
    <dbReference type="NCBI Taxonomy" id="33968"/>
    <lineage>
        <taxon>Bacteria</taxon>
        <taxon>Bacillati</taxon>
        <taxon>Bacillota</taxon>
        <taxon>Bacilli</taxon>
        <taxon>Lactobacillales</taxon>
        <taxon>Lactobacillaceae</taxon>
        <taxon>Leuconostoc</taxon>
    </lineage>
</organism>
<dbReference type="InterPro" id="IPR009057">
    <property type="entry name" value="Homeodomain-like_sf"/>
</dbReference>
<dbReference type="InterPro" id="IPR050624">
    <property type="entry name" value="HTH-type_Tx_Regulator"/>
</dbReference>
<dbReference type="AlphaFoldDB" id="A0A1X0VCQ7"/>
<evidence type="ECO:0000259" key="3">
    <source>
        <dbReference type="PROSITE" id="PS50977"/>
    </source>
</evidence>
<dbReference type="SUPFAM" id="SSF46689">
    <property type="entry name" value="Homeodomain-like"/>
    <property type="match status" value="1"/>
</dbReference>
<feature type="DNA-binding region" description="H-T-H motif" evidence="2">
    <location>
        <begin position="31"/>
        <end position="50"/>
    </location>
</feature>
<evidence type="ECO:0000313" key="4">
    <source>
        <dbReference type="EMBL" id="ORI97356.1"/>
    </source>
</evidence>
<reference evidence="4 5" key="1">
    <citation type="journal article" date="2017" name="Front. Microbiol.">
        <title>Genomic Characterization of Dairy Associated Leuconostoc Species and Diversity of Leuconostocs in Undefined Mixed Mesophilic Starter Cultures.</title>
        <authorList>
            <person name="Frantzen C.A."/>
            <person name="Kot W."/>
            <person name="Pedersen T.B."/>
            <person name="Ardo Y.M."/>
            <person name="Broadbent J.R."/>
            <person name="Neve H."/>
            <person name="Hansen L.H."/>
            <person name="Dal Bello F."/>
            <person name="Ostlie H.M."/>
            <person name="Kleppen H.P."/>
            <person name="Vogensen F.K."/>
            <person name="Holo H."/>
        </authorList>
    </citation>
    <scope>NUCLEOTIDE SEQUENCE [LARGE SCALE GENOMIC DNA]</scope>
    <source>
        <strain evidence="4 5">LMGCF08</strain>
    </source>
</reference>
<name>A0A1X0VCQ7_LEUPS</name>
<evidence type="ECO:0000256" key="2">
    <source>
        <dbReference type="PROSITE-ProRule" id="PRU00335"/>
    </source>
</evidence>
<dbReference type="Gene3D" id="1.10.357.10">
    <property type="entry name" value="Tetracycline Repressor, domain 2"/>
    <property type="match status" value="1"/>
</dbReference>
<dbReference type="EMBL" id="MPLS01000028">
    <property type="protein sequence ID" value="ORI97356.1"/>
    <property type="molecule type" value="Genomic_DNA"/>
</dbReference>
<feature type="domain" description="HTH tetR-type" evidence="3">
    <location>
        <begin position="8"/>
        <end position="68"/>
    </location>
</feature>
<dbReference type="InterPro" id="IPR001647">
    <property type="entry name" value="HTH_TetR"/>
</dbReference>
<dbReference type="PANTHER" id="PTHR43479:SF11">
    <property type="entry name" value="ACREF_ENVCD OPERON REPRESSOR-RELATED"/>
    <property type="match status" value="1"/>
</dbReference>
<protein>
    <submittedName>
        <fullName evidence="4">TetR family transcriptional regulator</fullName>
    </submittedName>
</protein>
<evidence type="ECO:0000256" key="1">
    <source>
        <dbReference type="ARBA" id="ARBA00023125"/>
    </source>
</evidence>
<keyword evidence="1 2" id="KW-0238">DNA-binding</keyword>
<gene>
    <name evidence="4" type="ORF">BMR96_07550</name>
</gene>
<sequence length="195" mass="22599">MSKNASREATQDKILETVIDILREVPISKITVAEISRRANINRKTFYKYFDTPTQVLLVRLEDKILSEILYDLTQQTCDPVGHTLDVTNHKQTKIVLNVLIRYREAITAAYQNAGGLDFELFDDFLARLRRDWLPFKNCHTTEQKFVANILSQMLIKLMVDWLTADVLLPVPQLLHRADILFKTSISDLNQPQNR</sequence>
<comment type="caution">
    <text evidence="4">The sequence shown here is derived from an EMBL/GenBank/DDBJ whole genome shotgun (WGS) entry which is preliminary data.</text>
</comment>
<proteinExistence type="predicted"/>
<accession>A0A1X0VCQ7</accession>
<dbReference type="Pfam" id="PF00440">
    <property type="entry name" value="TetR_N"/>
    <property type="match status" value="1"/>
</dbReference>